<dbReference type="AlphaFoldDB" id="A0A7W6DJY6"/>
<comment type="caution">
    <text evidence="2">The sequence shown here is derived from an EMBL/GenBank/DDBJ whole genome shotgun (WGS) entry which is preliminary data.</text>
</comment>
<proteinExistence type="predicted"/>
<dbReference type="SUPFAM" id="SSF54909">
    <property type="entry name" value="Dimeric alpha+beta barrel"/>
    <property type="match status" value="1"/>
</dbReference>
<sequence>MIKQIFLMKRRAGMTPAEFRDYYENRHAPFMLSLSGRPAVYRRNYVTGPDERDYDVVTEIVYATQADFAAAQAAMADPENARRMAEDQARFLEPGSVRAFTVDCVEDA</sequence>
<dbReference type="GO" id="GO:0016491">
    <property type="term" value="F:oxidoreductase activity"/>
    <property type="evidence" value="ECO:0007669"/>
    <property type="project" value="InterPro"/>
</dbReference>
<reference evidence="2 3" key="1">
    <citation type="submission" date="2020-08" db="EMBL/GenBank/DDBJ databases">
        <title>Genomic Encyclopedia of Type Strains, Phase IV (KMG-IV): sequencing the most valuable type-strain genomes for metagenomic binning, comparative biology and taxonomic classification.</title>
        <authorList>
            <person name="Goeker M."/>
        </authorList>
    </citation>
    <scope>NUCLEOTIDE SEQUENCE [LARGE SCALE GENOMIC DNA]</scope>
    <source>
        <strain evidence="2 3">DSM 29348</strain>
    </source>
</reference>
<gene>
    <name evidence="2" type="ORF">GGR44_002402</name>
</gene>
<name>A0A7W6DJY6_9SPHN</name>
<evidence type="ECO:0000313" key="3">
    <source>
        <dbReference type="Proteomes" id="UP000552757"/>
    </source>
</evidence>
<dbReference type="Proteomes" id="UP000552757">
    <property type="component" value="Unassembled WGS sequence"/>
</dbReference>
<organism evidence="2 3">
    <name type="scientific">Sphingobium fontiphilum</name>
    <dbReference type="NCBI Taxonomy" id="944425"/>
    <lineage>
        <taxon>Bacteria</taxon>
        <taxon>Pseudomonadati</taxon>
        <taxon>Pseudomonadota</taxon>
        <taxon>Alphaproteobacteria</taxon>
        <taxon>Sphingomonadales</taxon>
        <taxon>Sphingomonadaceae</taxon>
        <taxon>Sphingobium</taxon>
    </lineage>
</organism>
<dbReference type="InterPro" id="IPR011008">
    <property type="entry name" value="Dimeric_a/b-barrel"/>
</dbReference>
<evidence type="ECO:0000313" key="2">
    <source>
        <dbReference type="EMBL" id="MBB3982736.1"/>
    </source>
</evidence>
<evidence type="ECO:0000259" key="1">
    <source>
        <dbReference type="Pfam" id="PF07110"/>
    </source>
</evidence>
<dbReference type="Pfam" id="PF07110">
    <property type="entry name" value="EthD"/>
    <property type="match status" value="1"/>
</dbReference>
<keyword evidence="3" id="KW-1185">Reference proteome</keyword>
<dbReference type="RefSeq" id="WP_183955798.1">
    <property type="nucleotide sequence ID" value="NZ_JACIEB010000005.1"/>
</dbReference>
<dbReference type="Gene3D" id="3.30.70.100">
    <property type="match status" value="1"/>
</dbReference>
<accession>A0A7W6DJY6</accession>
<dbReference type="NCBIfam" id="TIGR02118">
    <property type="entry name" value="EthD family reductase"/>
    <property type="match status" value="1"/>
</dbReference>
<dbReference type="InterPro" id="IPR009799">
    <property type="entry name" value="EthD_dom"/>
</dbReference>
<protein>
    <submittedName>
        <fullName evidence="2">Uncharacterized protein (TIGR02118 family)</fullName>
    </submittedName>
</protein>
<feature type="domain" description="EthD" evidence="1">
    <location>
        <begin position="12"/>
        <end position="94"/>
    </location>
</feature>
<dbReference type="EMBL" id="JACIEB010000005">
    <property type="protein sequence ID" value="MBB3982736.1"/>
    <property type="molecule type" value="Genomic_DNA"/>
</dbReference>